<dbReference type="SUPFAM" id="SSF50978">
    <property type="entry name" value="WD40 repeat-like"/>
    <property type="match status" value="1"/>
</dbReference>
<evidence type="ECO:0000256" key="1">
    <source>
        <dbReference type="ARBA" id="ARBA00004123"/>
    </source>
</evidence>
<keyword evidence="3" id="KW-0539">Nucleus</keyword>
<dbReference type="InterPro" id="IPR015943">
    <property type="entry name" value="WD40/YVTN_repeat-like_dom_sf"/>
</dbReference>
<protein>
    <submittedName>
        <fullName evidence="5">Uncharacterized protein</fullName>
    </submittedName>
</protein>
<dbReference type="Gene3D" id="2.130.10.10">
    <property type="entry name" value="YVTN repeat-like/Quinoprotein amine dehydrogenase"/>
    <property type="match status" value="1"/>
</dbReference>
<keyword evidence="6" id="KW-1185">Reference proteome</keyword>
<gene>
    <name evidence="5" type="ORF">ASPZODRAFT_127584</name>
</gene>
<dbReference type="GO" id="GO:0000127">
    <property type="term" value="C:transcription factor TFIIIC complex"/>
    <property type="evidence" value="ECO:0007669"/>
    <property type="project" value="TreeGrafter"/>
</dbReference>
<name>A0A1L9SWC7_9EURO</name>
<evidence type="ECO:0000256" key="4">
    <source>
        <dbReference type="SAM" id="MobiDB-lite"/>
    </source>
</evidence>
<dbReference type="GO" id="GO:0006383">
    <property type="term" value="P:transcription by RNA polymerase III"/>
    <property type="evidence" value="ECO:0007669"/>
    <property type="project" value="TreeGrafter"/>
</dbReference>
<dbReference type="PANTHER" id="PTHR15052:SF2">
    <property type="entry name" value="GENERAL TRANSCRIPTION FACTOR 3C POLYPEPTIDE 2"/>
    <property type="match status" value="1"/>
</dbReference>
<organism evidence="5 6">
    <name type="scientific">Penicilliopsis zonata CBS 506.65</name>
    <dbReference type="NCBI Taxonomy" id="1073090"/>
    <lineage>
        <taxon>Eukaryota</taxon>
        <taxon>Fungi</taxon>
        <taxon>Dikarya</taxon>
        <taxon>Ascomycota</taxon>
        <taxon>Pezizomycotina</taxon>
        <taxon>Eurotiomycetes</taxon>
        <taxon>Eurotiomycetidae</taxon>
        <taxon>Eurotiales</taxon>
        <taxon>Aspergillaceae</taxon>
        <taxon>Penicilliopsis</taxon>
    </lineage>
</organism>
<dbReference type="GO" id="GO:0005634">
    <property type="term" value="C:nucleus"/>
    <property type="evidence" value="ECO:0007669"/>
    <property type="project" value="UniProtKB-SubCell"/>
</dbReference>
<dbReference type="InterPro" id="IPR036322">
    <property type="entry name" value="WD40_repeat_dom_sf"/>
</dbReference>
<evidence type="ECO:0000313" key="5">
    <source>
        <dbReference type="EMBL" id="OJJ51502.1"/>
    </source>
</evidence>
<dbReference type="PANTHER" id="PTHR15052">
    <property type="entry name" value="RNA POLYMERASE III TRANSCRIPTION INITIATION FACTOR COMPLEX SUBUNIT"/>
    <property type="match status" value="1"/>
</dbReference>
<dbReference type="VEuPathDB" id="FungiDB:ASPZODRAFT_127584"/>
<dbReference type="OrthoDB" id="4703at2759"/>
<feature type="region of interest" description="Disordered" evidence="4">
    <location>
        <begin position="1"/>
        <end position="118"/>
    </location>
</feature>
<feature type="compositionally biased region" description="Acidic residues" evidence="4">
    <location>
        <begin position="91"/>
        <end position="102"/>
    </location>
</feature>
<dbReference type="InterPro" id="IPR052416">
    <property type="entry name" value="GTF3C_component"/>
</dbReference>
<dbReference type="GeneID" id="34608255"/>
<sequence length="754" mass="83102">MAPVRRSGRLSNVRTKYSEDPFLDAGISGGESDSAYLSASETKKQKGKKKALQVDSSSDNDFVAVERDDDDEYNSPDEVSDEGDAPGSDSDATDDDDNDDMIENGGKPSISTSRYHKKRNPDRAIVLAGTDTHSRGILNPMEHAAKPIHLRVTFGTDQRDLLAIVYSRDRWFRGIDSGFPSRASLNEAKSLPDYGYGLTFGLGREEWKTDSTRAWDWYYQDLDNGRPSKRQRLETIAEGEARQAYLPPPKAQKHTVIIGPADEQRVFRLGQHESLNFGDAWGARQPQAKKSGPRVESKSRKSSSKVGGTGSTPVAERKIREGWILNLGSKVQCSAWVPNQNGLTQFLAVVTPVSREQRINHSTTSESKAAPAFSPSLPDPAALQIWAFKAKDDGSLTKTIDMNFEPRLRLTLCTDWGDVRRIAWCPMAREPREEDDEDVSKNVGLLAGIWGDGSVRVLDIKVSRDPRGSEFYKVASPMFTAKPPSTVCTCVAWLSPSDIAVGCANGFVAVWSIAASQKSTSHPAPYVYRQFHSTYILNIAPAYPTHPHLLGTTSMDGDTCLTSILDHQVDMVQTTRMRIGSSHISYSPFLQSFFSSDENDFARLLAMRRFFTTSAVARLPSTISAMAPCSSWHPSALLGCTGGSVMATNPLRRLLHPKEKQWQQTWFAHEWVPGHEGDDDSGVSRFQDGFKADNISLLRNTLGERKLINGTSVVTIFEEGTHITSLAWNPSQICAGWACAGMGCGLIRVEDLAI</sequence>
<reference evidence="6" key="1">
    <citation type="journal article" date="2017" name="Genome Biol.">
        <title>Comparative genomics reveals high biological diversity and specific adaptations in the industrially and medically important fungal genus Aspergillus.</title>
        <authorList>
            <person name="de Vries R.P."/>
            <person name="Riley R."/>
            <person name="Wiebenga A."/>
            <person name="Aguilar-Osorio G."/>
            <person name="Amillis S."/>
            <person name="Uchima C.A."/>
            <person name="Anderluh G."/>
            <person name="Asadollahi M."/>
            <person name="Askin M."/>
            <person name="Barry K."/>
            <person name="Battaglia E."/>
            <person name="Bayram O."/>
            <person name="Benocci T."/>
            <person name="Braus-Stromeyer S.A."/>
            <person name="Caldana C."/>
            <person name="Canovas D."/>
            <person name="Cerqueira G.C."/>
            <person name="Chen F."/>
            <person name="Chen W."/>
            <person name="Choi C."/>
            <person name="Clum A."/>
            <person name="Dos Santos R.A."/>
            <person name="Damasio A.R."/>
            <person name="Diallinas G."/>
            <person name="Emri T."/>
            <person name="Fekete E."/>
            <person name="Flipphi M."/>
            <person name="Freyberg S."/>
            <person name="Gallo A."/>
            <person name="Gournas C."/>
            <person name="Habgood R."/>
            <person name="Hainaut M."/>
            <person name="Harispe M.L."/>
            <person name="Henrissat B."/>
            <person name="Hilden K.S."/>
            <person name="Hope R."/>
            <person name="Hossain A."/>
            <person name="Karabika E."/>
            <person name="Karaffa L."/>
            <person name="Karanyi Z."/>
            <person name="Krasevec N."/>
            <person name="Kuo A."/>
            <person name="Kusch H."/>
            <person name="LaButti K."/>
            <person name="Lagendijk E.L."/>
            <person name="Lapidus A."/>
            <person name="Levasseur A."/>
            <person name="Lindquist E."/>
            <person name="Lipzen A."/>
            <person name="Logrieco A.F."/>
            <person name="MacCabe A."/>
            <person name="Maekelae M.R."/>
            <person name="Malavazi I."/>
            <person name="Melin P."/>
            <person name="Meyer V."/>
            <person name="Mielnichuk N."/>
            <person name="Miskei M."/>
            <person name="Molnar A.P."/>
            <person name="Mule G."/>
            <person name="Ngan C.Y."/>
            <person name="Orejas M."/>
            <person name="Orosz E."/>
            <person name="Ouedraogo J.P."/>
            <person name="Overkamp K.M."/>
            <person name="Park H.-S."/>
            <person name="Perrone G."/>
            <person name="Piumi F."/>
            <person name="Punt P.J."/>
            <person name="Ram A.F."/>
            <person name="Ramon A."/>
            <person name="Rauscher S."/>
            <person name="Record E."/>
            <person name="Riano-Pachon D.M."/>
            <person name="Robert V."/>
            <person name="Roehrig J."/>
            <person name="Ruller R."/>
            <person name="Salamov A."/>
            <person name="Salih N.S."/>
            <person name="Samson R.A."/>
            <person name="Sandor E."/>
            <person name="Sanguinetti M."/>
            <person name="Schuetze T."/>
            <person name="Sepcic K."/>
            <person name="Shelest E."/>
            <person name="Sherlock G."/>
            <person name="Sophianopoulou V."/>
            <person name="Squina F.M."/>
            <person name="Sun H."/>
            <person name="Susca A."/>
            <person name="Todd R.B."/>
            <person name="Tsang A."/>
            <person name="Unkles S.E."/>
            <person name="van de Wiele N."/>
            <person name="van Rossen-Uffink D."/>
            <person name="Oliveira J.V."/>
            <person name="Vesth T.C."/>
            <person name="Visser J."/>
            <person name="Yu J.-H."/>
            <person name="Zhou M."/>
            <person name="Andersen M.R."/>
            <person name="Archer D.B."/>
            <person name="Baker S.E."/>
            <person name="Benoit I."/>
            <person name="Brakhage A.A."/>
            <person name="Braus G.H."/>
            <person name="Fischer R."/>
            <person name="Frisvad J.C."/>
            <person name="Goldman G.H."/>
            <person name="Houbraken J."/>
            <person name="Oakley B."/>
            <person name="Pocsi I."/>
            <person name="Scazzocchio C."/>
            <person name="Seiboth B."/>
            <person name="vanKuyk P.A."/>
            <person name="Wortman J."/>
            <person name="Dyer P.S."/>
            <person name="Grigoriev I.V."/>
        </authorList>
    </citation>
    <scope>NUCLEOTIDE SEQUENCE [LARGE SCALE GENOMIC DNA]</scope>
    <source>
        <strain evidence="6">CBS 506.65</strain>
    </source>
</reference>
<accession>A0A1L9SWC7</accession>
<evidence type="ECO:0000313" key="6">
    <source>
        <dbReference type="Proteomes" id="UP000184188"/>
    </source>
</evidence>
<dbReference type="AlphaFoldDB" id="A0A1L9SWC7"/>
<dbReference type="EMBL" id="KV878336">
    <property type="protein sequence ID" value="OJJ51502.1"/>
    <property type="molecule type" value="Genomic_DNA"/>
</dbReference>
<proteinExistence type="predicted"/>
<feature type="compositionally biased region" description="Acidic residues" evidence="4">
    <location>
        <begin position="67"/>
        <end position="84"/>
    </location>
</feature>
<feature type="region of interest" description="Disordered" evidence="4">
    <location>
        <begin position="278"/>
        <end position="313"/>
    </location>
</feature>
<dbReference type="RefSeq" id="XP_022586012.1">
    <property type="nucleotide sequence ID" value="XM_022721790.1"/>
</dbReference>
<comment type="subcellular location">
    <subcellularLocation>
        <location evidence="1">Nucleus</location>
    </subcellularLocation>
</comment>
<evidence type="ECO:0000256" key="2">
    <source>
        <dbReference type="ARBA" id="ARBA00023163"/>
    </source>
</evidence>
<keyword evidence="2" id="KW-0804">Transcription</keyword>
<evidence type="ECO:0000256" key="3">
    <source>
        <dbReference type="ARBA" id="ARBA00023242"/>
    </source>
</evidence>
<dbReference type="Proteomes" id="UP000184188">
    <property type="component" value="Unassembled WGS sequence"/>
</dbReference>
<dbReference type="STRING" id="1073090.A0A1L9SWC7"/>